<accession>A0A6J5YGF0</accession>
<evidence type="ECO:0000313" key="3">
    <source>
        <dbReference type="EMBL" id="CAB4925423.1"/>
    </source>
</evidence>
<dbReference type="Gene3D" id="3.90.280.10">
    <property type="entry name" value="PEBP-like"/>
    <property type="match status" value="1"/>
</dbReference>
<dbReference type="SUPFAM" id="SSF49777">
    <property type="entry name" value="PEBP-like"/>
    <property type="match status" value="1"/>
</dbReference>
<dbReference type="InterPro" id="IPR036610">
    <property type="entry name" value="PEBP-like_sf"/>
</dbReference>
<feature type="region of interest" description="Disordered" evidence="1">
    <location>
        <begin position="37"/>
        <end position="72"/>
    </location>
</feature>
<reference evidence="2" key="1">
    <citation type="submission" date="2020-05" db="EMBL/GenBank/DDBJ databases">
        <authorList>
            <person name="Chiriac C."/>
            <person name="Salcher M."/>
            <person name="Ghai R."/>
            <person name="Kavagutti S V."/>
        </authorList>
    </citation>
    <scope>NUCLEOTIDE SEQUENCE</scope>
</reference>
<dbReference type="InterPro" id="IPR005247">
    <property type="entry name" value="YbhB_YbcL/LppC-like"/>
</dbReference>
<feature type="compositionally biased region" description="Polar residues" evidence="1">
    <location>
        <begin position="53"/>
        <end position="63"/>
    </location>
</feature>
<evidence type="ECO:0000313" key="2">
    <source>
        <dbReference type="EMBL" id="CAB4322658.1"/>
    </source>
</evidence>
<dbReference type="AlphaFoldDB" id="A0A6J5YGF0"/>
<dbReference type="InterPro" id="IPR008914">
    <property type="entry name" value="PEBP"/>
</dbReference>
<organism evidence="2">
    <name type="scientific">freshwater metagenome</name>
    <dbReference type="NCBI Taxonomy" id="449393"/>
    <lineage>
        <taxon>unclassified sequences</taxon>
        <taxon>metagenomes</taxon>
        <taxon>ecological metagenomes</taxon>
    </lineage>
</organism>
<sequence>MVGTHVRRRTRRLAPVALGLIACVLLGIGSAACGTSGRELREPAPGATAPPRRSSTTVSNNNRVAPDDSNVVLRPTGFSLSSPAWPADGAIPMDFGCAGSDTAPPLTIAGVPDGAAELLLIASDVDVRSDTRWIVAGIPITTTAIGQGALPPGAVAIVNSTGSTSWVGPCPDAGSSVTFQLRLYALREPSGLTDSSDSAAVTQAITKATQAAVVRGTYSIPA</sequence>
<gene>
    <name evidence="2" type="ORF">UFOPK1392_00394</name>
    <name evidence="3" type="ORF">UFOPK3733_00336</name>
</gene>
<name>A0A6J5YGF0_9ZZZZ</name>
<protein>
    <submittedName>
        <fullName evidence="2">Unannotated protein</fullName>
    </submittedName>
</protein>
<dbReference type="EMBL" id="CAFBNC010000009">
    <property type="protein sequence ID" value="CAB4925423.1"/>
    <property type="molecule type" value="Genomic_DNA"/>
</dbReference>
<dbReference type="Pfam" id="PF01161">
    <property type="entry name" value="PBP"/>
    <property type="match status" value="1"/>
</dbReference>
<dbReference type="CDD" id="cd00865">
    <property type="entry name" value="PEBP_bact_arch"/>
    <property type="match status" value="1"/>
</dbReference>
<proteinExistence type="predicted"/>
<dbReference type="EMBL" id="CAEMXZ010000010">
    <property type="protein sequence ID" value="CAB4322658.1"/>
    <property type="molecule type" value="Genomic_DNA"/>
</dbReference>
<evidence type="ECO:0000256" key="1">
    <source>
        <dbReference type="SAM" id="MobiDB-lite"/>
    </source>
</evidence>
<dbReference type="PROSITE" id="PS51257">
    <property type="entry name" value="PROKAR_LIPOPROTEIN"/>
    <property type="match status" value="1"/>
</dbReference>